<protein>
    <submittedName>
        <fullName evidence="2">Uncharacterized protein</fullName>
    </submittedName>
</protein>
<comment type="caution">
    <text evidence="2">The sequence shown here is derived from an EMBL/GenBank/DDBJ whole genome shotgun (WGS) entry which is preliminary data.</text>
</comment>
<feature type="region of interest" description="Disordered" evidence="1">
    <location>
        <begin position="112"/>
        <end position="132"/>
    </location>
</feature>
<dbReference type="RefSeq" id="WP_138840562.1">
    <property type="nucleotide sequence ID" value="NZ_VCPD01000002.1"/>
</dbReference>
<name>A0ABY2WZW0_9RHOB</name>
<dbReference type="Proteomes" id="UP001193035">
    <property type="component" value="Unassembled WGS sequence"/>
</dbReference>
<feature type="region of interest" description="Disordered" evidence="1">
    <location>
        <begin position="1"/>
        <end position="22"/>
    </location>
</feature>
<organism evidence="2 3">
    <name type="scientific">Ruegeria sediminis</name>
    <dbReference type="NCBI Taxonomy" id="2583820"/>
    <lineage>
        <taxon>Bacteria</taxon>
        <taxon>Pseudomonadati</taxon>
        <taxon>Pseudomonadota</taxon>
        <taxon>Alphaproteobacteria</taxon>
        <taxon>Rhodobacterales</taxon>
        <taxon>Roseobacteraceae</taxon>
        <taxon>Ruegeria</taxon>
    </lineage>
</organism>
<evidence type="ECO:0000313" key="2">
    <source>
        <dbReference type="EMBL" id="TMV08531.1"/>
    </source>
</evidence>
<evidence type="ECO:0000313" key="3">
    <source>
        <dbReference type="Proteomes" id="UP001193035"/>
    </source>
</evidence>
<sequence>MSEWITVEGAPQQNSSNLANTETKIEPRIEQSAHMEVRSHGDGTASFIDQSGREYVSKPDSEYRGSVLATATTEGGGIIVGRSVRATDQVMLPEGIPASVAVAAMLGYLQRNPDGSFSDTDKARSGATMDTAREAEAKRAEAEAEAAKEAEFHIGNDGEAAMTAITQSVQPGDAIKAMDEVLQRGEVSENTLARMASQAGIEPEQMREQINAAHQGFYDAAAARLEAAGIADEDAFAAFVQDNPQVYQKLLEGARALVMSNSTTEIDAVKDAFLEQADRYMTDEVKDALEEAGYGWKPKPGGGLLVVLAGGQEVPFNVAVKQRIITFSQ</sequence>
<feature type="compositionally biased region" description="Polar residues" evidence="1">
    <location>
        <begin position="11"/>
        <end position="22"/>
    </location>
</feature>
<reference evidence="2 3" key="1">
    <citation type="submission" date="2019-05" db="EMBL/GenBank/DDBJ databases">
        <title>Ruegeria sp. nov., isolated from tidal flat.</title>
        <authorList>
            <person name="Kim W."/>
        </authorList>
    </citation>
    <scope>NUCLEOTIDE SEQUENCE [LARGE SCALE GENOMIC DNA]</scope>
    <source>
        <strain evidence="2 3">CAU 1488</strain>
    </source>
</reference>
<proteinExistence type="predicted"/>
<keyword evidence="3" id="KW-1185">Reference proteome</keyword>
<evidence type="ECO:0000256" key="1">
    <source>
        <dbReference type="SAM" id="MobiDB-lite"/>
    </source>
</evidence>
<dbReference type="EMBL" id="VCPD01000002">
    <property type="protein sequence ID" value="TMV08531.1"/>
    <property type="molecule type" value="Genomic_DNA"/>
</dbReference>
<accession>A0ABY2WZW0</accession>
<gene>
    <name evidence="2" type="ORF">FGK63_05230</name>
</gene>